<dbReference type="Pfam" id="PF06841">
    <property type="entry name" value="Phage_T4_gp19"/>
    <property type="match status" value="1"/>
</dbReference>
<evidence type="ECO:0000313" key="2">
    <source>
        <dbReference type="Proteomes" id="UP000199202"/>
    </source>
</evidence>
<name>A0A1G9EWW3_9ACTN</name>
<dbReference type="InterPro" id="IPR011747">
    <property type="entry name" value="CHP02241"/>
</dbReference>
<dbReference type="PANTHER" id="PTHR38009">
    <property type="entry name" value="CONSERVED HYPOTHETICAL PHAGE TAIL PROTEIN"/>
    <property type="match status" value="1"/>
</dbReference>
<accession>A0A1G9EWW3</accession>
<dbReference type="GO" id="GO:0005198">
    <property type="term" value="F:structural molecule activity"/>
    <property type="evidence" value="ECO:0007669"/>
    <property type="project" value="InterPro"/>
</dbReference>
<organism evidence="1 2">
    <name type="scientific">Nonomuraea jiangxiensis</name>
    <dbReference type="NCBI Taxonomy" id="633440"/>
    <lineage>
        <taxon>Bacteria</taxon>
        <taxon>Bacillati</taxon>
        <taxon>Actinomycetota</taxon>
        <taxon>Actinomycetes</taxon>
        <taxon>Streptosporangiales</taxon>
        <taxon>Streptosporangiaceae</taxon>
        <taxon>Nonomuraea</taxon>
    </lineage>
</organism>
<dbReference type="Proteomes" id="UP000199202">
    <property type="component" value="Unassembled WGS sequence"/>
</dbReference>
<dbReference type="STRING" id="633440.SAMN05421869_11943"/>
<reference evidence="1" key="1">
    <citation type="submission" date="2016-10" db="EMBL/GenBank/DDBJ databases">
        <authorList>
            <person name="de Groot N.N."/>
        </authorList>
    </citation>
    <scope>NUCLEOTIDE SEQUENCE [LARGE SCALE GENOMIC DNA]</scope>
    <source>
        <strain evidence="1">CGMCC 4.6533</strain>
    </source>
</reference>
<dbReference type="InterPro" id="IPR010667">
    <property type="entry name" value="Phage_T4_Gp19"/>
</dbReference>
<dbReference type="PANTHER" id="PTHR38009:SF1">
    <property type="entry name" value="CONSERVED HYPOTHETICAL PHAGE TAIL PROTEIN"/>
    <property type="match status" value="1"/>
</dbReference>
<dbReference type="EMBL" id="FNDJ01000019">
    <property type="protein sequence ID" value="SDK80528.1"/>
    <property type="molecule type" value="Genomic_DNA"/>
</dbReference>
<protein>
    <submittedName>
        <fullName evidence="1">Conserved hypothetical phage tail region protein</fullName>
    </submittedName>
</protein>
<sequence>MPRPVDPYRSFNFHVEIDGITQAGFTECTGFSASVDPADYREGKDGPAIRKLPNLAKYSNLTLKWGLTDSRDLFDWFVDVTIGKISRRNGSIIVYDLDGMTEKVRWNFFEAWPTKWDGPDFNATGTAVAIDTLEIAYERLRRE</sequence>
<dbReference type="AlphaFoldDB" id="A0A1G9EWW3"/>
<proteinExistence type="predicted"/>
<keyword evidence="2" id="KW-1185">Reference proteome</keyword>
<dbReference type="NCBIfam" id="TIGR02241">
    <property type="entry name" value="conserved hypothetical phage tail region protein"/>
    <property type="match status" value="1"/>
</dbReference>
<dbReference type="RefSeq" id="WP_090941664.1">
    <property type="nucleotide sequence ID" value="NZ_FNDJ01000019.1"/>
</dbReference>
<gene>
    <name evidence="1" type="ORF">SAMN05421869_11943</name>
</gene>
<dbReference type="OrthoDB" id="9790161at2"/>
<evidence type="ECO:0000313" key="1">
    <source>
        <dbReference type="EMBL" id="SDK80528.1"/>
    </source>
</evidence>